<dbReference type="EMBL" id="BAAANN010000007">
    <property type="protein sequence ID" value="GAA1953118.1"/>
    <property type="molecule type" value="Genomic_DNA"/>
</dbReference>
<dbReference type="PANTHER" id="PTHR30055:SF160">
    <property type="entry name" value="TRANSCRIPTIONAL REGULATORY PROTEIN (PROBABLY ASNC-FAMILY)-RELATED"/>
    <property type="match status" value="1"/>
</dbReference>
<evidence type="ECO:0000256" key="1">
    <source>
        <dbReference type="ARBA" id="ARBA00023125"/>
    </source>
</evidence>
<organism evidence="4 5">
    <name type="scientific">Amycolatopsis minnesotensis</name>
    <dbReference type="NCBI Taxonomy" id="337894"/>
    <lineage>
        <taxon>Bacteria</taxon>
        <taxon>Bacillati</taxon>
        <taxon>Actinomycetota</taxon>
        <taxon>Actinomycetes</taxon>
        <taxon>Pseudonocardiales</taxon>
        <taxon>Pseudonocardiaceae</taxon>
        <taxon>Amycolatopsis</taxon>
    </lineage>
</organism>
<feature type="domain" description="HTH tetR-type" evidence="3">
    <location>
        <begin position="9"/>
        <end position="69"/>
    </location>
</feature>
<evidence type="ECO:0000256" key="2">
    <source>
        <dbReference type="PROSITE-ProRule" id="PRU00335"/>
    </source>
</evidence>
<gene>
    <name evidence="4" type="ORF">GCM10009754_22860</name>
</gene>
<comment type="caution">
    <text evidence="4">The sequence shown here is derived from an EMBL/GenBank/DDBJ whole genome shotgun (WGS) entry which is preliminary data.</text>
</comment>
<dbReference type="InterPro" id="IPR001647">
    <property type="entry name" value="HTH_TetR"/>
</dbReference>
<evidence type="ECO:0000313" key="5">
    <source>
        <dbReference type="Proteomes" id="UP001501116"/>
    </source>
</evidence>
<dbReference type="SUPFAM" id="SSF46689">
    <property type="entry name" value="Homeodomain-like"/>
    <property type="match status" value="1"/>
</dbReference>
<name>A0ABN2QJ19_9PSEU</name>
<dbReference type="PRINTS" id="PR00455">
    <property type="entry name" value="HTHTETR"/>
</dbReference>
<dbReference type="InterPro" id="IPR050109">
    <property type="entry name" value="HTH-type_TetR-like_transc_reg"/>
</dbReference>
<keyword evidence="1 2" id="KW-0238">DNA-binding</keyword>
<reference evidence="4 5" key="1">
    <citation type="journal article" date="2019" name="Int. J. Syst. Evol. Microbiol.">
        <title>The Global Catalogue of Microorganisms (GCM) 10K type strain sequencing project: providing services to taxonomists for standard genome sequencing and annotation.</title>
        <authorList>
            <consortium name="The Broad Institute Genomics Platform"/>
            <consortium name="The Broad Institute Genome Sequencing Center for Infectious Disease"/>
            <person name="Wu L."/>
            <person name="Ma J."/>
        </authorList>
    </citation>
    <scope>NUCLEOTIDE SEQUENCE [LARGE SCALE GENOMIC DNA]</scope>
    <source>
        <strain evidence="4 5">JCM 14545</strain>
    </source>
</reference>
<sequence length="206" mass="22435">MSGKRLSRQERRERILAAAGDVFAASGYNAAGMREVATAAGISTPVLYDHFPAKADLYAALLESEVDSLLAGWADVPESGDLEQVLRSRVDVIFAWLETHERGMRMIFAETPADPAVAEVHRRGQARATERLTVVFQQAPVLALTANLPHARAGEALAEAAKSALNAIATWWWHNRDVPREDVVALTTDLLWRGLGALVGRNDGNQ</sequence>
<evidence type="ECO:0000259" key="3">
    <source>
        <dbReference type="PROSITE" id="PS50977"/>
    </source>
</evidence>
<dbReference type="InterPro" id="IPR009057">
    <property type="entry name" value="Homeodomain-like_sf"/>
</dbReference>
<dbReference type="PANTHER" id="PTHR30055">
    <property type="entry name" value="HTH-TYPE TRANSCRIPTIONAL REGULATOR RUTR"/>
    <property type="match status" value="1"/>
</dbReference>
<proteinExistence type="predicted"/>
<protein>
    <submittedName>
        <fullName evidence="4">TetR/AcrR family transcriptional regulator</fullName>
    </submittedName>
</protein>
<dbReference type="PROSITE" id="PS50977">
    <property type="entry name" value="HTH_TETR_2"/>
    <property type="match status" value="1"/>
</dbReference>
<dbReference type="Pfam" id="PF00440">
    <property type="entry name" value="TetR_N"/>
    <property type="match status" value="1"/>
</dbReference>
<dbReference type="Gene3D" id="1.10.357.10">
    <property type="entry name" value="Tetracycline Repressor, domain 2"/>
    <property type="match status" value="1"/>
</dbReference>
<feature type="DNA-binding region" description="H-T-H motif" evidence="2">
    <location>
        <begin position="32"/>
        <end position="51"/>
    </location>
</feature>
<keyword evidence="5" id="KW-1185">Reference proteome</keyword>
<accession>A0ABN2QJ19</accession>
<evidence type="ECO:0000313" key="4">
    <source>
        <dbReference type="EMBL" id="GAA1953118.1"/>
    </source>
</evidence>
<dbReference type="Proteomes" id="UP001501116">
    <property type="component" value="Unassembled WGS sequence"/>
</dbReference>
<dbReference type="RefSeq" id="WP_344416535.1">
    <property type="nucleotide sequence ID" value="NZ_BAAANN010000007.1"/>
</dbReference>